<dbReference type="InterPro" id="IPR029057">
    <property type="entry name" value="PRTase-like"/>
</dbReference>
<comment type="caution">
    <text evidence="3">The sequence shown here is derived from an EMBL/GenBank/DDBJ whole genome shotgun (WGS) entry which is preliminary data.</text>
</comment>
<protein>
    <submittedName>
        <fullName evidence="3">Phosphoribosyl transferase</fullName>
    </submittedName>
</protein>
<dbReference type="Pfam" id="PF00156">
    <property type="entry name" value="Pribosyltran"/>
    <property type="match status" value="1"/>
</dbReference>
<evidence type="ECO:0000256" key="1">
    <source>
        <dbReference type="ARBA" id="ARBA00008007"/>
    </source>
</evidence>
<proteinExistence type="inferred from homology"/>
<dbReference type="Proteomes" id="UP001189143">
    <property type="component" value="Unassembled WGS sequence"/>
</dbReference>
<keyword evidence="3" id="KW-0808">Transferase</keyword>
<dbReference type="EMBL" id="CAMTCP010000166">
    <property type="protein sequence ID" value="CAI3576997.1"/>
    <property type="molecule type" value="Genomic_DNA"/>
</dbReference>
<evidence type="ECO:0000313" key="3">
    <source>
        <dbReference type="EMBL" id="CAI3576997.1"/>
    </source>
</evidence>
<feature type="domain" description="Phosphoribosyltransferase" evidence="2">
    <location>
        <begin position="136"/>
        <end position="228"/>
    </location>
</feature>
<dbReference type="Gene3D" id="3.40.50.2020">
    <property type="match status" value="1"/>
</dbReference>
<reference evidence="3" key="1">
    <citation type="submission" date="2022-10" db="EMBL/GenBank/DDBJ databases">
        <authorList>
            <person name="Aires J."/>
            <person name="Mesa V."/>
        </authorList>
    </citation>
    <scope>NUCLEOTIDE SEQUENCE</scope>
    <source>
        <strain evidence="3">Clostridium neonatale JD116</strain>
    </source>
</reference>
<gene>
    <name evidence="3" type="ORF">CNEO2_240004</name>
</gene>
<dbReference type="PANTHER" id="PTHR47505">
    <property type="entry name" value="DNA UTILIZATION PROTEIN YHGH"/>
    <property type="match status" value="1"/>
</dbReference>
<sequence>MGKEIERIIKKSKMHIKLIRKMVKVFLESLLELIYPSENYCIICKAEDCHKICLSCLKSIKKINIIDSDISSYGYYGGVLKQLILKLKYKKDFSAGDILSDFLSDYIKDNIEYDNYMLSYIPLSKKSKKKRGFNQCEYIAKKVSEKLNIEAVEILIKYKDTAEQKTLNKHERSENIKGAFKVKKGINVIDCNIILIDDVTTTGSTMIEAYKILQENSAKSIKLLTLAKSRNISL</sequence>
<dbReference type="PANTHER" id="PTHR47505:SF1">
    <property type="entry name" value="DNA UTILIZATION PROTEIN YHGH"/>
    <property type="match status" value="1"/>
</dbReference>
<dbReference type="SUPFAM" id="SSF53271">
    <property type="entry name" value="PRTase-like"/>
    <property type="match status" value="1"/>
</dbReference>
<dbReference type="GO" id="GO:0016740">
    <property type="term" value="F:transferase activity"/>
    <property type="evidence" value="ECO:0007669"/>
    <property type="project" value="UniProtKB-KW"/>
</dbReference>
<evidence type="ECO:0000259" key="2">
    <source>
        <dbReference type="Pfam" id="PF00156"/>
    </source>
</evidence>
<dbReference type="InterPro" id="IPR000836">
    <property type="entry name" value="PRTase_dom"/>
</dbReference>
<dbReference type="AlphaFoldDB" id="A0AAD1YFQ4"/>
<dbReference type="CDD" id="cd06223">
    <property type="entry name" value="PRTases_typeI"/>
    <property type="match status" value="1"/>
</dbReference>
<dbReference type="InterPro" id="IPR051910">
    <property type="entry name" value="ComF/GntX_DNA_util-trans"/>
</dbReference>
<accession>A0AAD1YFQ4</accession>
<evidence type="ECO:0000313" key="4">
    <source>
        <dbReference type="Proteomes" id="UP001189143"/>
    </source>
</evidence>
<organism evidence="3 4">
    <name type="scientific">Clostridium neonatale</name>
    <dbReference type="NCBI Taxonomy" id="137838"/>
    <lineage>
        <taxon>Bacteria</taxon>
        <taxon>Bacillati</taxon>
        <taxon>Bacillota</taxon>
        <taxon>Clostridia</taxon>
        <taxon>Eubacteriales</taxon>
        <taxon>Clostridiaceae</taxon>
        <taxon>Clostridium</taxon>
    </lineage>
</organism>
<dbReference type="RefSeq" id="WP_317049319.1">
    <property type="nucleotide sequence ID" value="NZ_CAMRXC010000133.1"/>
</dbReference>
<comment type="similarity">
    <text evidence="1">Belongs to the ComF/GntX family.</text>
</comment>
<name>A0AAD1YFQ4_9CLOT</name>